<keyword evidence="12" id="KW-0175">Coiled coil</keyword>
<dbReference type="Pfam" id="PF02823">
    <property type="entry name" value="ATP-synt_DE_N"/>
    <property type="match status" value="1"/>
</dbReference>
<sequence length="133" mass="14323">MADTLIFELVSPERLLASAEVSSVVIPASEGEVTVMAHHAPMMTTLKAGMVKFRKPEGDVVQFLVFGGFADIQGENCTVLAESAVPVGEASNAIEKRIKQLRADLEHAQHEKKSAIEQLLGELTQLNKTVLPA</sequence>
<comment type="caution">
    <text evidence="14">The sequence shown here is derived from an EMBL/GenBank/DDBJ whole genome shotgun (WGS) entry which is preliminary data.</text>
</comment>
<dbReference type="PANTHER" id="PTHR13822">
    <property type="entry name" value="ATP SYNTHASE DELTA/EPSILON CHAIN"/>
    <property type="match status" value="1"/>
</dbReference>
<evidence type="ECO:0000256" key="5">
    <source>
        <dbReference type="ARBA" id="ARBA00022781"/>
    </source>
</evidence>
<dbReference type="AlphaFoldDB" id="A0A506UBQ5"/>
<keyword evidence="9 10" id="KW-0066">ATP synthesis</keyword>
<dbReference type="SUPFAM" id="SSF51344">
    <property type="entry name" value="Epsilon subunit of F1F0-ATP synthase N-terminal domain"/>
    <property type="match status" value="1"/>
</dbReference>
<evidence type="ECO:0000256" key="2">
    <source>
        <dbReference type="ARBA" id="ARBA00004184"/>
    </source>
</evidence>
<dbReference type="EMBL" id="VHLG01000004">
    <property type="protein sequence ID" value="TPW30826.1"/>
    <property type="molecule type" value="Genomic_DNA"/>
</dbReference>
<dbReference type="PANTHER" id="PTHR13822:SF10">
    <property type="entry name" value="ATP SYNTHASE EPSILON CHAIN, CHLOROPLASTIC"/>
    <property type="match status" value="1"/>
</dbReference>
<comment type="similarity">
    <text evidence="3 10 11">Belongs to the ATPase epsilon chain family.</text>
</comment>
<feature type="coiled-coil region" evidence="12">
    <location>
        <begin position="91"/>
        <end position="118"/>
    </location>
</feature>
<evidence type="ECO:0000256" key="7">
    <source>
        <dbReference type="ARBA" id="ARBA00023136"/>
    </source>
</evidence>
<evidence type="ECO:0000256" key="4">
    <source>
        <dbReference type="ARBA" id="ARBA00022448"/>
    </source>
</evidence>
<keyword evidence="6 10" id="KW-0406">Ion transport</keyword>
<keyword evidence="15" id="KW-1185">Reference proteome</keyword>
<dbReference type="NCBIfam" id="TIGR01216">
    <property type="entry name" value="ATP_synt_epsi"/>
    <property type="match status" value="1"/>
</dbReference>
<keyword evidence="8 10" id="KW-0139">CF(1)</keyword>
<dbReference type="NCBIfam" id="NF001851">
    <property type="entry name" value="PRK00571.2-4"/>
    <property type="match status" value="1"/>
</dbReference>
<dbReference type="Gene3D" id="2.60.15.10">
    <property type="entry name" value="F0F1 ATP synthase delta/epsilon subunit, N-terminal"/>
    <property type="match status" value="1"/>
</dbReference>
<reference evidence="14 15" key="1">
    <citation type="submission" date="2019-06" db="EMBL/GenBank/DDBJ databases">
        <authorList>
            <person name="Li M."/>
        </authorList>
    </citation>
    <scope>NUCLEOTIDE SEQUENCE [LARGE SCALE GENOMIC DNA]</scope>
    <source>
        <strain evidence="14 15">BGMRC2036</strain>
    </source>
</reference>
<comment type="subunit">
    <text evidence="10 11">F-type ATPases have 2 components, CF(1) - the catalytic core - and CF(0) - the membrane proton channel. CF(1) has five subunits: alpha(3), beta(3), gamma(1), delta(1), epsilon(1). CF(0) has three main subunits: a, b and c.</text>
</comment>
<accession>A0A506UBQ5</accession>
<evidence type="ECO:0000256" key="3">
    <source>
        <dbReference type="ARBA" id="ARBA00005712"/>
    </source>
</evidence>
<dbReference type="InterPro" id="IPR001469">
    <property type="entry name" value="ATP_synth_F1_dsu/esu"/>
</dbReference>
<dbReference type="HAMAP" id="MF_00530">
    <property type="entry name" value="ATP_synth_epsil_bac"/>
    <property type="match status" value="1"/>
</dbReference>
<evidence type="ECO:0000256" key="11">
    <source>
        <dbReference type="RuleBase" id="RU003656"/>
    </source>
</evidence>
<dbReference type="GO" id="GO:0046933">
    <property type="term" value="F:proton-transporting ATP synthase activity, rotational mechanism"/>
    <property type="evidence" value="ECO:0007669"/>
    <property type="project" value="UniProtKB-UniRule"/>
</dbReference>
<dbReference type="OrthoDB" id="9799969at2"/>
<evidence type="ECO:0000256" key="8">
    <source>
        <dbReference type="ARBA" id="ARBA00023196"/>
    </source>
</evidence>
<evidence type="ECO:0000313" key="15">
    <source>
        <dbReference type="Proteomes" id="UP000318801"/>
    </source>
</evidence>
<evidence type="ECO:0000256" key="10">
    <source>
        <dbReference type="HAMAP-Rule" id="MF_00530"/>
    </source>
</evidence>
<name>A0A506UBQ5_9HYPH</name>
<evidence type="ECO:0000256" key="6">
    <source>
        <dbReference type="ARBA" id="ARBA00023065"/>
    </source>
</evidence>
<dbReference type="RefSeq" id="WP_141148697.1">
    <property type="nucleotide sequence ID" value="NZ_VHLG01000004.1"/>
</dbReference>
<evidence type="ECO:0000313" key="14">
    <source>
        <dbReference type="EMBL" id="TPW30826.1"/>
    </source>
</evidence>
<feature type="domain" description="ATP synthase F1 complex delta/epsilon subunit N-terminal" evidence="13">
    <location>
        <begin position="7"/>
        <end position="84"/>
    </location>
</feature>
<gene>
    <name evidence="10" type="primary">atpC</name>
    <name evidence="14" type="ORF">FJU08_09110</name>
</gene>
<dbReference type="GO" id="GO:0005524">
    <property type="term" value="F:ATP binding"/>
    <property type="evidence" value="ECO:0007669"/>
    <property type="project" value="UniProtKB-UniRule"/>
</dbReference>
<protein>
    <recommendedName>
        <fullName evidence="10">ATP synthase epsilon chain</fullName>
    </recommendedName>
    <alternativeName>
        <fullName evidence="10">ATP synthase F1 sector epsilon subunit</fullName>
    </alternativeName>
    <alternativeName>
        <fullName evidence="10">F-ATPase epsilon subunit</fullName>
    </alternativeName>
</protein>
<dbReference type="Proteomes" id="UP000318801">
    <property type="component" value="Unassembled WGS sequence"/>
</dbReference>
<keyword evidence="7 10" id="KW-0472">Membrane</keyword>
<comment type="subcellular location">
    <subcellularLocation>
        <location evidence="10">Cell membrane</location>
        <topology evidence="10">Peripheral membrane protein</topology>
    </subcellularLocation>
    <subcellularLocation>
        <location evidence="2">Endomembrane system</location>
        <topology evidence="2">Peripheral membrane protein</topology>
    </subcellularLocation>
</comment>
<keyword evidence="5 10" id="KW-0375">Hydrogen ion transport</keyword>
<keyword evidence="10" id="KW-1003">Cell membrane</keyword>
<dbReference type="InterPro" id="IPR036771">
    <property type="entry name" value="ATPsynth_dsu/esu_N"/>
</dbReference>
<dbReference type="InterPro" id="IPR020546">
    <property type="entry name" value="ATP_synth_F1_dsu/esu_N"/>
</dbReference>
<evidence type="ECO:0000259" key="13">
    <source>
        <dbReference type="Pfam" id="PF02823"/>
    </source>
</evidence>
<evidence type="ECO:0000256" key="12">
    <source>
        <dbReference type="SAM" id="Coils"/>
    </source>
</evidence>
<comment type="function">
    <text evidence="1 10">Produces ATP from ADP in the presence of a proton gradient across the membrane.</text>
</comment>
<keyword evidence="4 10" id="KW-0813">Transport</keyword>
<organism evidence="14 15">
    <name type="scientific">Martelella alba</name>
    <dbReference type="NCBI Taxonomy" id="2590451"/>
    <lineage>
        <taxon>Bacteria</taxon>
        <taxon>Pseudomonadati</taxon>
        <taxon>Pseudomonadota</taxon>
        <taxon>Alphaproteobacteria</taxon>
        <taxon>Hyphomicrobiales</taxon>
        <taxon>Aurantimonadaceae</taxon>
        <taxon>Martelella</taxon>
    </lineage>
</organism>
<evidence type="ECO:0000256" key="9">
    <source>
        <dbReference type="ARBA" id="ARBA00023310"/>
    </source>
</evidence>
<dbReference type="GO" id="GO:0045259">
    <property type="term" value="C:proton-transporting ATP synthase complex"/>
    <property type="evidence" value="ECO:0007669"/>
    <property type="project" value="UniProtKB-KW"/>
</dbReference>
<dbReference type="CDD" id="cd12152">
    <property type="entry name" value="F1-ATPase_delta"/>
    <property type="match status" value="1"/>
</dbReference>
<proteinExistence type="inferred from homology"/>
<dbReference type="GO" id="GO:0005886">
    <property type="term" value="C:plasma membrane"/>
    <property type="evidence" value="ECO:0007669"/>
    <property type="project" value="UniProtKB-SubCell"/>
</dbReference>
<evidence type="ECO:0000256" key="1">
    <source>
        <dbReference type="ARBA" id="ARBA00003543"/>
    </source>
</evidence>
<dbReference type="GO" id="GO:0012505">
    <property type="term" value="C:endomembrane system"/>
    <property type="evidence" value="ECO:0007669"/>
    <property type="project" value="UniProtKB-SubCell"/>
</dbReference>